<feature type="region of interest" description="Disordered" evidence="1">
    <location>
        <begin position="302"/>
        <end position="326"/>
    </location>
</feature>
<proteinExistence type="predicted"/>
<reference evidence="2 3" key="1">
    <citation type="submission" date="2023-02" db="EMBL/GenBank/DDBJ databases">
        <title>LHISI_Scaffold_Assembly.</title>
        <authorList>
            <person name="Stuart O.P."/>
            <person name="Cleave R."/>
            <person name="Magrath M.J.L."/>
            <person name="Mikheyev A.S."/>
        </authorList>
    </citation>
    <scope>NUCLEOTIDE SEQUENCE [LARGE SCALE GENOMIC DNA]</scope>
    <source>
        <strain evidence="2">Daus_M_001</strain>
        <tissue evidence="2">Leg muscle</tissue>
    </source>
</reference>
<protein>
    <submittedName>
        <fullName evidence="2">Uncharacterized protein</fullName>
    </submittedName>
</protein>
<evidence type="ECO:0000313" key="3">
    <source>
        <dbReference type="Proteomes" id="UP001159363"/>
    </source>
</evidence>
<comment type="caution">
    <text evidence="2">The sequence shown here is derived from an EMBL/GenBank/DDBJ whole genome shotgun (WGS) entry which is preliminary data.</text>
</comment>
<dbReference type="Proteomes" id="UP001159363">
    <property type="component" value="Chromosome 13"/>
</dbReference>
<accession>A0ABQ9GBM2</accession>
<organism evidence="2 3">
    <name type="scientific">Dryococelus australis</name>
    <dbReference type="NCBI Taxonomy" id="614101"/>
    <lineage>
        <taxon>Eukaryota</taxon>
        <taxon>Metazoa</taxon>
        <taxon>Ecdysozoa</taxon>
        <taxon>Arthropoda</taxon>
        <taxon>Hexapoda</taxon>
        <taxon>Insecta</taxon>
        <taxon>Pterygota</taxon>
        <taxon>Neoptera</taxon>
        <taxon>Polyneoptera</taxon>
        <taxon>Phasmatodea</taxon>
        <taxon>Verophasmatodea</taxon>
        <taxon>Anareolatae</taxon>
        <taxon>Phasmatidae</taxon>
        <taxon>Eurycanthinae</taxon>
        <taxon>Dryococelus</taxon>
    </lineage>
</organism>
<dbReference type="EMBL" id="JARBHB010000014">
    <property type="protein sequence ID" value="KAJ8868916.1"/>
    <property type="molecule type" value="Genomic_DNA"/>
</dbReference>
<name>A0ABQ9GBM2_9NEOP</name>
<sequence length="768" mass="84886">MATECIQLNVFKSTRVTMAPASDDLTGICSLLARRRRMSSPRHKGCPRIKTSETLNGLPIHGEAVANDQEDTPLKTRFLSIGYMRLRCERDLGLASRRREALVGASGDRWLFWAWAENFQSVYLATPSSAVGRRQFSERNCTGTLVAAPVSRVHPVCASRATPLGTPVFFPCITTAEIRSRRALVAIGDSREVSSNAGMKGRGKRYIPEKTRRPAASSGTIPLAKILRLPLASTIMEPQPTSSLPDCYRCRFCDRVFTLAATSDMKKQKASITSTTYFLKTPMNLISGCNCREPSGTFDKLKSTASEHHLSRAEDRRARPNRAEVRQPQPQLPFKIHCPRIDTLLLKYADEKKLRDEMKFPLEPLRDMGASRLSLFVVLQLTVSTATAWWTEWATAAWRFTTDRVYMLVDLLLPYSGQNIHAGGPTASAWQTEYSLHAEYTRWWTYTCSTADIVYTVAGLLISYGRHTTGLLMPFDGKSIHADVPTAAVQRAECTCLWTYCCSTSHIVYKQTNLLLLYSGHSIHAVGLLLPYSGQGVHAGGSTAATLRTECIRLRANCCRMVDRVRVFDHEDGGAGLARARRPTAAGCPVPACLNAAGLIAVHRKIAHSSCAANQYCAAGDVVELSSGEGFDHPSRVSAAFAWAPGADTSAHTIPTFVPSRRRGFMLSVIRSYRTTIRNITPPTSALKCVAVCWEIRFLFLRNYSTYVQCVNLGKENKLQMVTECHFHDTAHIGTNIPKPSNVAENSLFSDCRMSKCAGQIRSSLKVP</sequence>
<feature type="compositionally biased region" description="Basic and acidic residues" evidence="1">
    <location>
        <begin position="302"/>
        <end position="325"/>
    </location>
</feature>
<gene>
    <name evidence="2" type="ORF">PR048_030457</name>
</gene>
<evidence type="ECO:0000313" key="2">
    <source>
        <dbReference type="EMBL" id="KAJ8868916.1"/>
    </source>
</evidence>
<evidence type="ECO:0000256" key="1">
    <source>
        <dbReference type="SAM" id="MobiDB-lite"/>
    </source>
</evidence>
<keyword evidence="3" id="KW-1185">Reference proteome</keyword>